<feature type="compositionally biased region" description="Low complexity" evidence="5">
    <location>
        <begin position="66"/>
        <end position="79"/>
    </location>
</feature>
<gene>
    <name evidence="7" type="ORF">BT93_L2868</name>
</gene>
<evidence type="ECO:0000256" key="2">
    <source>
        <dbReference type="ARBA" id="ARBA00022723"/>
    </source>
</evidence>
<evidence type="ECO:0000256" key="4">
    <source>
        <dbReference type="PROSITE-ProRule" id="PRU01131"/>
    </source>
</evidence>
<dbReference type="Proteomes" id="UP000806378">
    <property type="component" value="Unassembled WGS sequence"/>
</dbReference>
<evidence type="ECO:0000313" key="8">
    <source>
        <dbReference type="Proteomes" id="UP000806378"/>
    </source>
</evidence>
<dbReference type="EMBL" id="MU090723">
    <property type="protein sequence ID" value="KAF7847532.1"/>
    <property type="molecule type" value="Genomic_DNA"/>
</dbReference>
<dbReference type="OrthoDB" id="1916924at2759"/>
<keyword evidence="3" id="KW-0862">Zinc</keyword>
<comment type="caution">
    <text evidence="7">The sequence shown here is derived from an EMBL/GenBank/DDBJ whole genome shotgun (WGS) entry which is preliminary data.</text>
</comment>
<dbReference type="Gramene" id="rna-gnl|WGS:JABURB|Cocit.L2868.1">
    <property type="protein sequence ID" value="cds-KAF7847532.1"/>
    <property type="gene ID" value="gene-BT93_L2868"/>
</dbReference>
<comment type="similarity">
    <text evidence="1">Belongs to the FLZ family.</text>
</comment>
<feature type="region of interest" description="Disordered" evidence="5">
    <location>
        <begin position="62"/>
        <end position="100"/>
    </location>
</feature>
<dbReference type="PANTHER" id="PTHR46057:SF13">
    <property type="entry name" value="FLZ-TYPE DOMAIN-CONTAINING PROTEIN"/>
    <property type="match status" value="1"/>
</dbReference>
<organism evidence="7 8">
    <name type="scientific">Corymbia citriodora subsp. variegata</name>
    <dbReference type="NCBI Taxonomy" id="360336"/>
    <lineage>
        <taxon>Eukaryota</taxon>
        <taxon>Viridiplantae</taxon>
        <taxon>Streptophyta</taxon>
        <taxon>Embryophyta</taxon>
        <taxon>Tracheophyta</taxon>
        <taxon>Spermatophyta</taxon>
        <taxon>Magnoliopsida</taxon>
        <taxon>eudicotyledons</taxon>
        <taxon>Gunneridae</taxon>
        <taxon>Pentapetalae</taxon>
        <taxon>rosids</taxon>
        <taxon>malvids</taxon>
        <taxon>Myrtales</taxon>
        <taxon>Myrtaceae</taxon>
        <taxon>Myrtoideae</taxon>
        <taxon>Eucalypteae</taxon>
        <taxon>Corymbia</taxon>
    </lineage>
</organism>
<evidence type="ECO:0000256" key="3">
    <source>
        <dbReference type="ARBA" id="ARBA00022771"/>
    </source>
</evidence>
<dbReference type="PANTHER" id="PTHR46057">
    <property type="entry name" value="FCS-LIKE ZINC FINGER 1-RELATED"/>
    <property type="match status" value="1"/>
</dbReference>
<feature type="domain" description="FLZ-type" evidence="6">
    <location>
        <begin position="23"/>
        <end position="100"/>
    </location>
</feature>
<protein>
    <recommendedName>
        <fullName evidence="6">FLZ-type domain-containing protein</fullName>
    </recommendedName>
</protein>
<accession>A0A8T0CL64</accession>
<evidence type="ECO:0000256" key="1">
    <source>
        <dbReference type="ARBA" id="ARBA00009374"/>
    </source>
</evidence>
<evidence type="ECO:0000256" key="5">
    <source>
        <dbReference type="SAM" id="MobiDB-lite"/>
    </source>
</evidence>
<keyword evidence="2" id="KW-0479">Metal-binding</keyword>
<dbReference type="AlphaFoldDB" id="A0A8T0CL64"/>
<sequence>MDASPRAAMLYHTRCEDRHYEPHFIQSCFLCNKPLGFNSDIFMYRSAECQQEWIEIDEVKEKNWKSSPLSRSSSSSSSSFWRKPVVQEQQGCRSGTVAVA</sequence>
<dbReference type="GO" id="GO:0008270">
    <property type="term" value="F:zinc ion binding"/>
    <property type="evidence" value="ECO:0007669"/>
    <property type="project" value="UniProtKB-KW"/>
</dbReference>
<keyword evidence="8" id="KW-1185">Reference proteome</keyword>
<evidence type="ECO:0000313" key="7">
    <source>
        <dbReference type="EMBL" id="KAF7847532.1"/>
    </source>
</evidence>
<feature type="zinc finger region" description="FLZ-type" evidence="4">
    <location>
        <begin position="23"/>
        <end position="100"/>
    </location>
</feature>
<reference evidence="7" key="1">
    <citation type="submission" date="2020-05" db="EMBL/GenBank/DDBJ databases">
        <title>WGS assembly of Corymbia citriodora subspecies variegata.</title>
        <authorList>
            <person name="Barry K."/>
            <person name="Hundley H."/>
            <person name="Shu S."/>
            <person name="Jenkins J."/>
            <person name="Grimwood J."/>
            <person name="Baten A."/>
        </authorList>
    </citation>
    <scope>NUCLEOTIDE SEQUENCE</scope>
    <source>
        <strain evidence="7">CV2-018</strain>
    </source>
</reference>
<dbReference type="Pfam" id="PF04570">
    <property type="entry name" value="zf-FLZ"/>
    <property type="match status" value="1"/>
</dbReference>
<evidence type="ECO:0000259" key="6">
    <source>
        <dbReference type="PROSITE" id="PS51795"/>
    </source>
</evidence>
<keyword evidence="3" id="KW-0863">Zinc-finger</keyword>
<dbReference type="PROSITE" id="PS51795">
    <property type="entry name" value="ZF_FLZ"/>
    <property type="match status" value="1"/>
</dbReference>
<name>A0A8T0CL64_CORYI</name>
<dbReference type="InterPro" id="IPR007650">
    <property type="entry name" value="Zf-FLZ_dom"/>
</dbReference>
<proteinExistence type="inferred from homology"/>
<dbReference type="InterPro" id="IPR044533">
    <property type="entry name" value="FLZ1/2/3"/>
</dbReference>